<dbReference type="Proteomes" id="UP000814033">
    <property type="component" value="Unassembled WGS sequence"/>
</dbReference>
<name>A0ACB8R150_9AGAM</name>
<evidence type="ECO:0000313" key="2">
    <source>
        <dbReference type="Proteomes" id="UP000814033"/>
    </source>
</evidence>
<proteinExistence type="predicted"/>
<sequence>MRINSTENSAVREARKRAERKKRRAETTKKWGIGVPGSSYVWKNGMVAWDPELADYRVKCRKRIRATGDFWSRRAAPRRPGDEDVVPGEDFNSVPSVMKEILLAAGPNGDEWHHGGWGSAGGGAWENAGVGGWGEASSGGNAGEGGWGEASSAGSSQW</sequence>
<keyword evidence="2" id="KW-1185">Reference proteome</keyword>
<protein>
    <submittedName>
        <fullName evidence="1">Uncharacterized protein</fullName>
    </submittedName>
</protein>
<organism evidence="1 2">
    <name type="scientific">Auriscalpium vulgare</name>
    <dbReference type="NCBI Taxonomy" id="40419"/>
    <lineage>
        <taxon>Eukaryota</taxon>
        <taxon>Fungi</taxon>
        <taxon>Dikarya</taxon>
        <taxon>Basidiomycota</taxon>
        <taxon>Agaricomycotina</taxon>
        <taxon>Agaricomycetes</taxon>
        <taxon>Russulales</taxon>
        <taxon>Auriscalpiaceae</taxon>
        <taxon>Auriscalpium</taxon>
    </lineage>
</organism>
<reference evidence="1" key="1">
    <citation type="submission" date="2021-02" db="EMBL/GenBank/DDBJ databases">
        <authorList>
            <consortium name="DOE Joint Genome Institute"/>
            <person name="Ahrendt S."/>
            <person name="Looney B.P."/>
            <person name="Miyauchi S."/>
            <person name="Morin E."/>
            <person name="Drula E."/>
            <person name="Courty P.E."/>
            <person name="Chicoki N."/>
            <person name="Fauchery L."/>
            <person name="Kohler A."/>
            <person name="Kuo A."/>
            <person name="Labutti K."/>
            <person name="Pangilinan J."/>
            <person name="Lipzen A."/>
            <person name="Riley R."/>
            <person name="Andreopoulos W."/>
            <person name="He G."/>
            <person name="Johnson J."/>
            <person name="Barry K.W."/>
            <person name="Grigoriev I.V."/>
            <person name="Nagy L."/>
            <person name="Hibbett D."/>
            <person name="Henrissat B."/>
            <person name="Matheny P.B."/>
            <person name="Labbe J."/>
            <person name="Martin F."/>
        </authorList>
    </citation>
    <scope>NUCLEOTIDE SEQUENCE</scope>
    <source>
        <strain evidence="1">FP105234-sp</strain>
    </source>
</reference>
<gene>
    <name evidence="1" type="ORF">FA95DRAFT_1613861</name>
</gene>
<reference evidence="1" key="2">
    <citation type="journal article" date="2022" name="New Phytol.">
        <title>Evolutionary transition to the ectomycorrhizal habit in the genomes of a hyperdiverse lineage of mushroom-forming fungi.</title>
        <authorList>
            <person name="Looney B."/>
            <person name="Miyauchi S."/>
            <person name="Morin E."/>
            <person name="Drula E."/>
            <person name="Courty P.E."/>
            <person name="Kohler A."/>
            <person name="Kuo A."/>
            <person name="LaButti K."/>
            <person name="Pangilinan J."/>
            <person name="Lipzen A."/>
            <person name="Riley R."/>
            <person name="Andreopoulos W."/>
            <person name="He G."/>
            <person name="Johnson J."/>
            <person name="Nolan M."/>
            <person name="Tritt A."/>
            <person name="Barry K.W."/>
            <person name="Grigoriev I.V."/>
            <person name="Nagy L.G."/>
            <person name="Hibbett D."/>
            <person name="Henrissat B."/>
            <person name="Matheny P.B."/>
            <person name="Labbe J."/>
            <person name="Martin F.M."/>
        </authorList>
    </citation>
    <scope>NUCLEOTIDE SEQUENCE</scope>
    <source>
        <strain evidence="1">FP105234-sp</strain>
    </source>
</reference>
<accession>A0ACB8R150</accession>
<dbReference type="EMBL" id="MU276705">
    <property type="protein sequence ID" value="KAI0037814.1"/>
    <property type="molecule type" value="Genomic_DNA"/>
</dbReference>
<evidence type="ECO:0000313" key="1">
    <source>
        <dbReference type="EMBL" id="KAI0037814.1"/>
    </source>
</evidence>
<comment type="caution">
    <text evidence="1">The sequence shown here is derived from an EMBL/GenBank/DDBJ whole genome shotgun (WGS) entry which is preliminary data.</text>
</comment>